<evidence type="ECO:0000313" key="2">
    <source>
        <dbReference type="Proteomes" id="UP000765802"/>
    </source>
</evidence>
<organism evidence="1 2">
    <name type="scientific">Flavihumibacter stibioxidans</name>
    <dbReference type="NCBI Taxonomy" id="1834163"/>
    <lineage>
        <taxon>Bacteria</taxon>
        <taxon>Pseudomonadati</taxon>
        <taxon>Bacteroidota</taxon>
        <taxon>Chitinophagia</taxon>
        <taxon>Chitinophagales</taxon>
        <taxon>Chitinophagaceae</taxon>
        <taxon>Flavihumibacter</taxon>
    </lineage>
</organism>
<dbReference type="Gene3D" id="2.40.160.10">
    <property type="entry name" value="Porin"/>
    <property type="match status" value="1"/>
</dbReference>
<name>A0ABR7M7C8_9BACT</name>
<gene>
    <name evidence="1" type="ORF">BC349_07740</name>
</gene>
<reference evidence="1 2" key="1">
    <citation type="submission" date="2016-07" db="EMBL/GenBank/DDBJ databases">
        <title>Genome analysis of Flavihumibacter stibioxidans YS-17.</title>
        <authorList>
            <person name="Shi K."/>
            <person name="Han Y."/>
            <person name="Wang G."/>
        </authorList>
    </citation>
    <scope>NUCLEOTIDE SEQUENCE [LARGE SCALE GENOMIC DNA]</scope>
    <source>
        <strain evidence="1 2">YS-17</strain>
    </source>
</reference>
<dbReference type="Pfam" id="PF07396">
    <property type="entry name" value="Porin_O_P"/>
    <property type="match status" value="1"/>
</dbReference>
<evidence type="ECO:0000313" key="1">
    <source>
        <dbReference type="EMBL" id="MBC6490920.1"/>
    </source>
</evidence>
<dbReference type="InterPro" id="IPR023614">
    <property type="entry name" value="Porin_dom_sf"/>
</dbReference>
<accession>A0ABR7M7C8</accession>
<sequence>MDMVDTTKEMGKDMLGLYQKFNYLRISGYMQPQFQVISEKGAPTYAGPSFPEKVDNRFTLRRGRIRFDYARFNQHDEVSFQFAFQFDGTERGVNIRDFWGRVFENKWHIFSFTSGMFARPFGYEVNLSSSDRESPERGRMSQILMKTERDLGVMMTIEPRNRNNRLKWLKIDAGVFNGQGLSGPSEYDSYKDFIARAGFKPLKIATGIRMSAAVSYLNGGLQQNSRYLYNMVEKNGLSYFEADSNAANIGNKAPRKYYGADMQWTFTHPKSKTILRAEYWRGTQTAQANTTETPGTLTADPLYIRKFDGAYFYLLHAIGKHQLAVKYDWYDPNTRVSGKEIQKLTGNFHVADVRHDTWGFGYLHYLNDNLKFVLWYDLVRNETTALDGYTSDKKDNVLTARLQYRF</sequence>
<protein>
    <submittedName>
        <fullName evidence="1">Porin</fullName>
    </submittedName>
</protein>
<comment type="caution">
    <text evidence="1">The sequence shown here is derived from an EMBL/GenBank/DDBJ whole genome shotgun (WGS) entry which is preliminary data.</text>
</comment>
<dbReference type="Proteomes" id="UP000765802">
    <property type="component" value="Unassembled WGS sequence"/>
</dbReference>
<proteinExistence type="predicted"/>
<dbReference type="InterPro" id="IPR010870">
    <property type="entry name" value="Porin_O/P"/>
</dbReference>
<keyword evidence="2" id="KW-1185">Reference proteome</keyword>
<dbReference type="EMBL" id="MBUA01000012">
    <property type="protein sequence ID" value="MBC6490920.1"/>
    <property type="molecule type" value="Genomic_DNA"/>
</dbReference>
<dbReference type="SUPFAM" id="SSF56935">
    <property type="entry name" value="Porins"/>
    <property type="match status" value="1"/>
</dbReference>